<evidence type="ECO:0000313" key="2">
    <source>
        <dbReference type="Proteomes" id="UP000321832"/>
    </source>
</evidence>
<dbReference type="EMBL" id="VOPW01000001">
    <property type="protein sequence ID" value="TXC66712.1"/>
    <property type="molecule type" value="Genomic_DNA"/>
</dbReference>
<protein>
    <submittedName>
        <fullName evidence="1">Methyl-accepting chemotaxis protein</fullName>
    </submittedName>
</protein>
<organism evidence="1 2">
    <name type="scientific">Piscinibacter aquaticus</name>
    <dbReference type="NCBI Taxonomy" id="392597"/>
    <lineage>
        <taxon>Bacteria</taxon>
        <taxon>Pseudomonadati</taxon>
        <taxon>Pseudomonadota</taxon>
        <taxon>Betaproteobacteria</taxon>
        <taxon>Burkholderiales</taxon>
        <taxon>Sphaerotilaceae</taxon>
        <taxon>Piscinibacter</taxon>
    </lineage>
</organism>
<accession>A0A5C6U161</accession>
<gene>
    <name evidence="1" type="ORF">FSC37_15585</name>
</gene>
<dbReference type="Proteomes" id="UP000321832">
    <property type="component" value="Unassembled WGS sequence"/>
</dbReference>
<keyword evidence="2" id="KW-1185">Reference proteome</keyword>
<sequence length="73" mass="7757">MNDLLETTSVVFDDIGRIFGGLASGDLTQRISRDVQGVFNQVKNDANSGCEKLASIIDEVRTAAEALTGAANR</sequence>
<dbReference type="Gene3D" id="1.20.120.1530">
    <property type="match status" value="1"/>
</dbReference>
<evidence type="ECO:0000313" key="1">
    <source>
        <dbReference type="EMBL" id="TXC66712.1"/>
    </source>
</evidence>
<proteinExistence type="predicted"/>
<reference evidence="1 2" key="1">
    <citation type="submission" date="2019-08" db="EMBL/GenBank/DDBJ databases">
        <authorList>
            <person name="Khan S.A."/>
            <person name="Jeon C.O."/>
            <person name="Jeong S.E."/>
        </authorList>
    </citation>
    <scope>NUCLEOTIDE SEQUENCE [LARGE SCALE GENOMIC DNA]</scope>
    <source>
        <strain evidence="2">IMCC1728</strain>
    </source>
</reference>
<name>A0A5C6U161_9BURK</name>
<comment type="caution">
    <text evidence="1">The sequence shown here is derived from an EMBL/GenBank/DDBJ whole genome shotgun (WGS) entry which is preliminary data.</text>
</comment>
<dbReference type="AlphaFoldDB" id="A0A5C6U161"/>